<dbReference type="PANTHER" id="PTHR28286">
    <property type="match status" value="1"/>
</dbReference>
<keyword evidence="4" id="KW-0716">Sensory transduction</keyword>
<dbReference type="PRINTS" id="PR00251">
    <property type="entry name" value="BACTRLOPSIN"/>
</dbReference>
<gene>
    <name evidence="12" type="ORF">C2R22_20245</name>
</gene>
<keyword evidence="6" id="KW-0681">Retinal protein</keyword>
<dbReference type="GO" id="GO:0005216">
    <property type="term" value="F:monoatomic ion channel activity"/>
    <property type="evidence" value="ECO:0007669"/>
    <property type="project" value="InterPro"/>
</dbReference>
<dbReference type="GO" id="GO:0007602">
    <property type="term" value="P:phototransduction"/>
    <property type="evidence" value="ECO:0007669"/>
    <property type="project" value="UniProtKB-KW"/>
</dbReference>
<dbReference type="GeneID" id="35594475"/>
<dbReference type="InterPro" id="IPR001425">
    <property type="entry name" value="Arc/bac/fun_rhodopsins"/>
</dbReference>
<evidence type="ECO:0000313" key="13">
    <source>
        <dbReference type="Proteomes" id="UP000236584"/>
    </source>
</evidence>
<evidence type="ECO:0000256" key="5">
    <source>
        <dbReference type="ARBA" id="ARBA00022692"/>
    </source>
</evidence>
<feature type="transmembrane region" description="Helical" evidence="11">
    <location>
        <begin position="41"/>
        <end position="64"/>
    </location>
</feature>
<feature type="transmembrane region" description="Helical" evidence="11">
    <location>
        <begin position="84"/>
        <end position="102"/>
    </location>
</feature>
<protein>
    <submittedName>
        <fullName evidence="12">Rhodopsin</fullName>
    </submittedName>
</protein>
<dbReference type="Proteomes" id="UP000236584">
    <property type="component" value="Chromosome"/>
</dbReference>
<dbReference type="KEGG" id="srub:C2R22_20245"/>
<evidence type="ECO:0000256" key="11">
    <source>
        <dbReference type="SAM" id="Phobius"/>
    </source>
</evidence>
<dbReference type="SMART" id="SM01021">
    <property type="entry name" value="Bac_rhodopsin"/>
    <property type="match status" value="1"/>
</dbReference>
<dbReference type="InterPro" id="IPR018229">
    <property type="entry name" value="Rhodopsin_retinal_BS"/>
</dbReference>
<evidence type="ECO:0000256" key="3">
    <source>
        <dbReference type="ARBA" id="ARBA00022543"/>
    </source>
</evidence>
<comment type="subcellular location">
    <subcellularLocation>
        <location evidence="1">Membrane</location>
        <topology evidence="1">Multi-pass membrane protein</topology>
    </subcellularLocation>
</comment>
<keyword evidence="10" id="KW-0675">Receptor</keyword>
<dbReference type="EMBL" id="CP026309">
    <property type="protein sequence ID" value="AUV83687.1"/>
    <property type="molecule type" value="Genomic_DNA"/>
</dbReference>
<evidence type="ECO:0000256" key="8">
    <source>
        <dbReference type="ARBA" id="ARBA00022991"/>
    </source>
</evidence>
<feature type="transmembrane region" description="Helical" evidence="11">
    <location>
        <begin position="12"/>
        <end position="29"/>
    </location>
</feature>
<evidence type="ECO:0000256" key="1">
    <source>
        <dbReference type="ARBA" id="ARBA00004141"/>
    </source>
</evidence>
<evidence type="ECO:0000256" key="6">
    <source>
        <dbReference type="ARBA" id="ARBA00022925"/>
    </source>
</evidence>
<dbReference type="SUPFAM" id="SSF81321">
    <property type="entry name" value="Family A G protein-coupled receptor-like"/>
    <property type="match status" value="1"/>
</dbReference>
<evidence type="ECO:0000256" key="4">
    <source>
        <dbReference type="ARBA" id="ARBA00022606"/>
    </source>
</evidence>
<organism evidence="12 13">
    <name type="scientific">Salinigranum rubrum</name>
    <dbReference type="NCBI Taxonomy" id="755307"/>
    <lineage>
        <taxon>Archaea</taxon>
        <taxon>Methanobacteriati</taxon>
        <taxon>Methanobacteriota</taxon>
        <taxon>Stenosarchaea group</taxon>
        <taxon>Halobacteria</taxon>
        <taxon>Halobacteriales</taxon>
        <taxon>Haloferacaceae</taxon>
        <taxon>Salinigranum</taxon>
    </lineage>
</organism>
<evidence type="ECO:0000256" key="10">
    <source>
        <dbReference type="ARBA" id="ARBA00023170"/>
    </source>
</evidence>
<dbReference type="CDD" id="cd15244">
    <property type="entry name" value="7tm_bacteriorhodopsin"/>
    <property type="match status" value="1"/>
</dbReference>
<evidence type="ECO:0000256" key="7">
    <source>
        <dbReference type="ARBA" id="ARBA00022989"/>
    </source>
</evidence>
<reference evidence="12 13" key="1">
    <citation type="submission" date="2018-01" db="EMBL/GenBank/DDBJ databases">
        <title>Complete genome sequence of Salinigranum rubrum GX10T, an extremely halophilic archaeon isolated from a marine solar saltern.</title>
        <authorList>
            <person name="Han S."/>
        </authorList>
    </citation>
    <scope>NUCLEOTIDE SEQUENCE [LARGE SCALE GENOMIC DNA]</scope>
    <source>
        <strain evidence="12 13">GX10</strain>
    </source>
</reference>
<dbReference type="Gene3D" id="1.20.1070.10">
    <property type="entry name" value="Rhodopsin 7-helix transmembrane proteins"/>
    <property type="match status" value="1"/>
</dbReference>
<feature type="transmembrane region" description="Helical" evidence="11">
    <location>
        <begin position="109"/>
        <end position="128"/>
    </location>
</feature>
<keyword evidence="9 11" id="KW-0472">Membrane</keyword>
<dbReference type="AlphaFoldDB" id="A0A2I8VP32"/>
<dbReference type="Pfam" id="PF01036">
    <property type="entry name" value="Bac_rhodopsin"/>
    <property type="match status" value="1"/>
</dbReference>
<evidence type="ECO:0000313" key="12">
    <source>
        <dbReference type="EMBL" id="AUV83687.1"/>
    </source>
</evidence>
<proteinExistence type="inferred from homology"/>
<keyword evidence="13" id="KW-1185">Reference proteome</keyword>
<sequence>MAQPGAGLESIALWIGTIGMTLGTLYFVAQGWSVRDPDQQEYYIITIFIPAIAAASYFSMATGFGLIEVSVDGLGTLDIYWARYADWLFTTPLLLLDLALLAGADRNTIYTLIGLDVFMIGTGLAGALATEGQLFRILWWAISTGALLVLLYFLLGTLSEQASQQSGDVGALFSRLRNLILVLWSAYPVVWILGTEGGFAIVPLGIETAAFMVLDLAAKVGFGFILLQSRDVLSAAKPTGASATAD</sequence>
<feature type="transmembrane region" description="Helical" evidence="11">
    <location>
        <begin position="134"/>
        <end position="155"/>
    </location>
</feature>
<evidence type="ECO:0000256" key="2">
    <source>
        <dbReference type="ARBA" id="ARBA00008130"/>
    </source>
</evidence>
<keyword evidence="8" id="KW-0157">Chromophore</keyword>
<accession>A0A2I8VP32</accession>
<keyword evidence="7 11" id="KW-1133">Transmembrane helix</keyword>
<feature type="transmembrane region" description="Helical" evidence="11">
    <location>
        <begin position="200"/>
        <end position="227"/>
    </location>
</feature>
<keyword evidence="3" id="KW-0600">Photoreceptor protein</keyword>
<comment type="similarity">
    <text evidence="2">Belongs to the archaeal/bacterial/fungal opsin family.</text>
</comment>
<dbReference type="PROSITE" id="PS00327">
    <property type="entry name" value="BACTERIAL_OPSIN_RET"/>
    <property type="match status" value="1"/>
</dbReference>
<dbReference type="RefSeq" id="WP_103427376.1">
    <property type="nucleotide sequence ID" value="NZ_CP026309.1"/>
</dbReference>
<dbReference type="PROSITE" id="PS00950">
    <property type="entry name" value="BACTERIAL_OPSIN_1"/>
    <property type="match status" value="1"/>
</dbReference>
<feature type="transmembrane region" description="Helical" evidence="11">
    <location>
        <begin position="176"/>
        <end position="194"/>
    </location>
</feature>
<keyword evidence="5 11" id="KW-0812">Transmembrane</keyword>
<dbReference type="OrthoDB" id="186433at2157"/>
<dbReference type="PANTHER" id="PTHR28286:SF2">
    <property type="entry name" value="BACTERIORHODOPSIN _OPSIN, NOPA (EUROFUNG)"/>
    <property type="match status" value="1"/>
</dbReference>
<dbReference type="GO" id="GO:0009881">
    <property type="term" value="F:photoreceptor activity"/>
    <property type="evidence" value="ECO:0007669"/>
    <property type="project" value="UniProtKB-KW"/>
</dbReference>
<name>A0A2I8VP32_9EURY</name>
<dbReference type="GO" id="GO:0016020">
    <property type="term" value="C:membrane"/>
    <property type="evidence" value="ECO:0007669"/>
    <property type="project" value="UniProtKB-SubCell"/>
</dbReference>
<evidence type="ECO:0000256" key="9">
    <source>
        <dbReference type="ARBA" id="ARBA00023136"/>
    </source>
</evidence>